<dbReference type="Gene3D" id="1.25.40.430">
    <property type="match status" value="1"/>
</dbReference>
<feature type="compositionally biased region" description="Polar residues" evidence="1">
    <location>
        <begin position="506"/>
        <end position="517"/>
    </location>
</feature>
<dbReference type="EMBL" id="KZ857450">
    <property type="protein sequence ID" value="RDX44432.1"/>
    <property type="molecule type" value="Genomic_DNA"/>
</dbReference>
<gene>
    <name evidence="3" type="ORF">OH76DRAFT_1474437</name>
</gene>
<dbReference type="OrthoDB" id="248495at2759"/>
<proteinExistence type="predicted"/>
<feature type="compositionally biased region" description="Polar residues" evidence="1">
    <location>
        <begin position="212"/>
        <end position="225"/>
    </location>
</feature>
<dbReference type="PANTHER" id="PTHR14030:SF4">
    <property type="entry name" value="BUB1 KINASE, ISOFORM A-RELATED"/>
    <property type="match status" value="1"/>
</dbReference>
<feature type="region of interest" description="Disordered" evidence="1">
    <location>
        <begin position="206"/>
        <end position="553"/>
    </location>
</feature>
<evidence type="ECO:0000259" key="2">
    <source>
        <dbReference type="PROSITE" id="PS51489"/>
    </source>
</evidence>
<dbReference type="GO" id="GO:0005634">
    <property type="term" value="C:nucleus"/>
    <property type="evidence" value="ECO:0007669"/>
    <property type="project" value="TreeGrafter"/>
</dbReference>
<dbReference type="GO" id="GO:0004672">
    <property type="term" value="F:protein kinase activity"/>
    <property type="evidence" value="ECO:0007669"/>
    <property type="project" value="TreeGrafter"/>
</dbReference>
<accession>A0A371CVW8</accession>
<dbReference type="GO" id="GO:0032991">
    <property type="term" value="C:protein-containing complex"/>
    <property type="evidence" value="ECO:0007669"/>
    <property type="project" value="UniProtKB-ARBA"/>
</dbReference>
<protein>
    <recommendedName>
        <fullName evidence="2">BUB1 N-terminal domain-containing protein</fullName>
    </recommendedName>
</protein>
<dbReference type="GO" id="GO:0051754">
    <property type="term" value="P:meiotic sister chromatid cohesion, centromeric"/>
    <property type="evidence" value="ECO:0007669"/>
    <property type="project" value="TreeGrafter"/>
</dbReference>
<dbReference type="InterPro" id="IPR013212">
    <property type="entry name" value="Mad3/Bub1_I"/>
</dbReference>
<dbReference type="InterPro" id="IPR015661">
    <property type="entry name" value="Bub1/Mad3"/>
</dbReference>
<feature type="compositionally biased region" description="Basic and acidic residues" evidence="1">
    <location>
        <begin position="534"/>
        <end position="553"/>
    </location>
</feature>
<dbReference type="STRING" id="139420.A0A371CVW8"/>
<feature type="compositionally biased region" description="Polar residues" evidence="1">
    <location>
        <begin position="486"/>
        <end position="495"/>
    </location>
</feature>
<dbReference type="PROSITE" id="PS51489">
    <property type="entry name" value="BUB1_N"/>
    <property type="match status" value="1"/>
</dbReference>
<evidence type="ECO:0000313" key="3">
    <source>
        <dbReference type="EMBL" id="RDX44432.1"/>
    </source>
</evidence>
<feature type="domain" description="BUB1 N-terminal" evidence="2">
    <location>
        <begin position="65"/>
        <end position="237"/>
    </location>
</feature>
<dbReference type="Proteomes" id="UP000256964">
    <property type="component" value="Unassembled WGS sequence"/>
</dbReference>
<sequence length="553" mass="60330">MADVSSDDTSPPAIVDCDVLEAAKENIQPLASGRRVTALSAILSTPHAQRESRLADARKRHRANVQMAMEDDDEDADPLEVYSGFVYWTVENYPQGHSAESGLVELLEEATRVLRDYREGKWRQDIRYLKLWVLYASYVDKPTVIYKYLLVNEIGTNHALLYEEFANALERANRRVEADETYLLGIARKAAPLERLESRHREFQKRMMASPTLPSSGSSDATAENVSPPVPAPAPRRQVLGEPAASSSSRTRTTRSGSTRSPPVSEDVFSAPALARPNGRMPIFVDPSGDVENDPEAASNPSPWPELGTRKTRIKENTMEVSKAAGTTLRNAGRSKRTASSSSKIPVFRDPGPSEDVASQEMPPPPVPAAKKEKSRGASKSSMAIFRDEGAEAGPSSASESAPKPKTRSASKSSIAIFRDDDEQADAPEPALKKSKARTASKTSIPVFRDEEEQVDALEPAPKKGKAKTASKASIPIFRDEEEQAASPTVPSTSRFVPFRDDEAPTSPSSSNAQGTSLRPKPAVKPVMMSAEAEALRKDPFKNYSEEEKPVDE</sequence>
<evidence type="ECO:0000256" key="1">
    <source>
        <dbReference type="SAM" id="MobiDB-lite"/>
    </source>
</evidence>
<dbReference type="SMART" id="SM00777">
    <property type="entry name" value="Mad3_BUB1_I"/>
    <property type="match status" value="1"/>
</dbReference>
<dbReference type="GO" id="GO:0007094">
    <property type="term" value="P:mitotic spindle assembly checkpoint signaling"/>
    <property type="evidence" value="ECO:0007669"/>
    <property type="project" value="InterPro"/>
</dbReference>
<dbReference type="Pfam" id="PF08311">
    <property type="entry name" value="Mad3_BUB1_I"/>
    <property type="match status" value="1"/>
</dbReference>
<dbReference type="AlphaFoldDB" id="A0A371CVW8"/>
<organism evidence="3 4">
    <name type="scientific">Lentinus brumalis</name>
    <dbReference type="NCBI Taxonomy" id="2498619"/>
    <lineage>
        <taxon>Eukaryota</taxon>
        <taxon>Fungi</taxon>
        <taxon>Dikarya</taxon>
        <taxon>Basidiomycota</taxon>
        <taxon>Agaricomycotina</taxon>
        <taxon>Agaricomycetes</taxon>
        <taxon>Polyporales</taxon>
        <taxon>Polyporaceae</taxon>
        <taxon>Lentinus</taxon>
    </lineage>
</organism>
<dbReference type="PANTHER" id="PTHR14030">
    <property type="entry name" value="MITOTIC CHECKPOINT SERINE/THREONINE-PROTEIN KINASE BUB1"/>
    <property type="match status" value="1"/>
</dbReference>
<keyword evidence="4" id="KW-1185">Reference proteome</keyword>
<evidence type="ECO:0000313" key="4">
    <source>
        <dbReference type="Proteomes" id="UP000256964"/>
    </source>
</evidence>
<dbReference type="FunFam" id="1.25.40.430:FF:000003">
    <property type="entry name" value="Checkpoint serine/threonine-protein kinase BUB1"/>
    <property type="match status" value="1"/>
</dbReference>
<feature type="compositionally biased region" description="Low complexity" evidence="1">
    <location>
        <begin position="392"/>
        <end position="404"/>
    </location>
</feature>
<name>A0A371CVW8_9APHY</name>
<feature type="compositionally biased region" description="Low complexity" evidence="1">
    <location>
        <begin position="246"/>
        <end position="261"/>
    </location>
</feature>
<reference evidence="3 4" key="1">
    <citation type="journal article" date="2018" name="Biotechnol. Biofuels">
        <title>Integrative visual omics of the white-rot fungus Polyporus brumalis exposes the biotechnological potential of its oxidative enzymes for delignifying raw plant biomass.</title>
        <authorList>
            <person name="Miyauchi S."/>
            <person name="Rancon A."/>
            <person name="Drula E."/>
            <person name="Hage H."/>
            <person name="Chaduli D."/>
            <person name="Favel A."/>
            <person name="Grisel S."/>
            <person name="Henrissat B."/>
            <person name="Herpoel-Gimbert I."/>
            <person name="Ruiz-Duenas F.J."/>
            <person name="Chevret D."/>
            <person name="Hainaut M."/>
            <person name="Lin J."/>
            <person name="Wang M."/>
            <person name="Pangilinan J."/>
            <person name="Lipzen A."/>
            <person name="Lesage-Meessen L."/>
            <person name="Navarro D."/>
            <person name="Riley R."/>
            <person name="Grigoriev I.V."/>
            <person name="Zhou S."/>
            <person name="Raouche S."/>
            <person name="Rosso M.N."/>
        </authorList>
    </citation>
    <scope>NUCLEOTIDE SEQUENCE [LARGE SCALE GENOMIC DNA]</scope>
    <source>
        <strain evidence="3 4">BRFM 1820</strain>
    </source>
</reference>